<evidence type="ECO:0000256" key="8">
    <source>
        <dbReference type="ARBA" id="ARBA00022833"/>
    </source>
</evidence>
<dbReference type="GO" id="GO:0008270">
    <property type="term" value="F:zinc ion binding"/>
    <property type="evidence" value="ECO:0007669"/>
    <property type="project" value="UniProtKB-KW"/>
</dbReference>
<dbReference type="GO" id="GO:0016567">
    <property type="term" value="P:protein ubiquitination"/>
    <property type="evidence" value="ECO:0007669"/>
    <property type="project" value="InterPro"/>
</dbReference>
<evidence type="ECO:0000256" key="9">
    <source>
        <dbReference type="PROSITE-ProRule" id="PRU00175"/>
    </source>
</evidence>
<dbReference type="Gene3D" id="3.30.40.10">
    <property type="entry name" value="Zinc/RING finger domain, C3HC4 (zinc finger)"/>
    <property type="match status" value="1"/>
</dbReference>
<dbReference type="RefSeq" id="XP_040796715.1">
    <property type="nucleotide sequence ID" value="XM_040941738.1"/>
</dbReference>
<dbReference type="EMBL" id="KZ824690">
    <property type="protein sequence ID" value="RAK72703.1"/>
    <property type="molecule type" value="Genomic_DNA"/>
</dbReference>
<keyword evidence="8" id="KW-0862">Zinc</keyword>
<organism evidence="13 14">
    <name type="scientific">Aspergillus fijiensis CBS 313.89</name>
    <dbReference type="NCBI Taxonomy" id="1448319"/>
    <lineage>
        <taxon>Eukaryota</taxon>
        <taxon>Fungi</taxon>
        <taxon>Dikarya</taxon>
        <taxon>Ascomycota</taxon>
        <taxon>Pezizomycotina</taxon>
        <taxon>Eurotiomycetes</taxon>
        <taxon>Eurotiomycetidae</taxon>
        <taxon>Eurotiales</taxon>
        <taxon>Aspergillaceae</taxon>
        <taxon>Aspergillus</taxon>
    </lineage>
</organism>
<dbReference type="Gene3D" id="1.20.120.1750">
    <property type="match status" value="1"/>
</dbReference>
<evidence type="ECO:0000259" key="11">
    <source>
        <dbReference type="PROSITE" id="PS50089"/>
    </source>
</evidence>
<accession>A0A8G1RHA3</accession>
<dbReference type="InterPro" id="IPR031127">
    <property type="entry name" value="E3_UB_ligase_RBR"/>
</dbReference>
<dbReference type="CDD" id="cd22584">
    <property type="entry name" value="Rcat_RBR_unk"/>
    <property type="match status" value="1"/>
</dbReference>
<proteinExistence type="predicted"/>
<dbReference type="SUPFAM" id="SSF57850">
    <property type="entry name" value="RING/U-box"/>
    <property type="match status" value="2"/>
</dbReference>
<dbReference type="Proteomes" id="UP000249789">
    <property type="component" value="Unassembled WGS sequence"/>
</dbReference>
<dbReference type="GeneID" id="63859071"/>
<dbReference type="VEuPathDB" id="FungiDB:BO72DRAFT_388826"/>
<evidence type="ECO:0000256" key="10">
    <source>
        <dbReference type="SAM" id="MobiDB-lite"/>
    </source>
</evidence>
<dbReference type="OrthoDB" id="10009520at2759"/>
<evidence type="ECO:0000256" key="6">
    <source>
        <dbReference type="ARBA" id="ARBA00022771"/>
    </source>
</evidence>
<comment type="catalytic activity">
    <reaction evidence="1">
        <text>[E2 ubiquitin-conjugating enzyme]-S-ubiquitinyl-L-cysteine + [acceptor protein]-L-lysine = [E2 ubiquitin-conjugating enzyme]-L-cysteine + [acceptor protein]-N(6)-ubiquitinyl-L-lysine.</text>
        <dbReference type="EC" id="2.3.2.31"/>
    </reaction>
</comment>
<dbReference type="PROSITE" id="PS00518">
    <property type="entry name" value="ZF_RING_1"/>
    <property type="match status" value="1"/>
</dbReference>
<evidence type="ECO:0000313" key="13">
    <source>
        <dbReference type="EMBL" id="RAK72703.1"/>
    </source>
</evidence>
<keyword evidence="7" id="KW-0833">Ubl conjugation pathway</keyword>
<dbReference type="InterPro" id="IPR044066">
    <property type="entry name" value="TRIAD_supradom"/>
</dbReference>
<dbReference type="PROSITE" id="PS51873">
    <property type="entry name" value="TRIAD"/>
    <property type="match status" value="1"/>
</dbReference>
<dbReference type="AlphaFoldDB" id="A0A8G1RHA3"/>
<dbReference type="Pfam" id="PF01485">
    <property type="entry name" value="IBR"/>
    <property type="match status" value="2"/>
</dbReference>
<dbReference type="EC" id="2.3.2.31" evidence="2"/>
<dbReference type="GO" id="GO:0061630">
    <property type="term" value="F:ubiquitin protein ligase activity"/>
    <property type="evidence" value="ECO:0007669"/>
    <property type="project" value="UniProtKB-EC"/>
</dbReference>
<evidence type="ECO:0000256" key="2">
    <source>
        <dbReference type="ARBA" id="ARBA00012251"/>
    </source>
</evidence>
<keyword evidence="3" id="KW-0808">Transferase</keyword>
<name>A0A8G1RHA3_9EURO</name>
<feature type="domain" description="RING-type" evidence="11">
    <location>
        <begin position="20"/>
        <end position="64"/>
    </location>
</feature>
<evidence type="ECO:0000313" key="14">
    <source>
        <dbReference type="Proteomes" id="UP000249789"/>
    </source>
</evidence>
<evidence type="ECO:0000259" key="12">
    <source>
        <dbReference type="PROSITE" id="PS51873"/>
    </source>
</evidence>
<evidence type="ECO:0000256" key="4">
    <source>
        <dbReference type="ARBA" id="ARBA00022723"/>
    </source>
</evidence>
<keyword evidence="14" id="KW-1185">Reference proteome</keyword>
<keyword evidence="4" id="KW-0479">Metal-binding</keyword>
<feature type="compositionally biased region" description="Pro residues" evidence="10">
    <location>
        <begin position="226"/>
        <end position="240"/>
    </location>
</feature>
<gene>
    <name evidence="13" type="ORF">BO72DRAFT_388826</name>
</gene>
<dbReference type="InterPro" id="IPR013083">
    <property type="entry name" value="Znf_RING/FYVE/PHD"/>
</dbReference>
<keyword evidence="5" id="KW-0677">Repeat</keyword>
<sequence>MTDNDGQEARGGRNTTNIECCVCLDQFQRSEVTRVGCDHEYCHDCIKQLFTKSLHDESLFPPKCCGQEIRLALVEDLLNEDEIETFHHREIEHTTAHRVYCGNRACGAFIRPELITGDRARCTGCLNLTCARCMNPFHFDADCPEDPAIQATLALAEQEGWRRCYSCKAVVQLSRGCNHMRCRCGAQFCYRCGAKWRTCHCPQHERGNHFANPEWVMPPPRDHGPLPLPPRAPPQAPLNPPRNRINERHTCVTFLRREHGRPRGSGCEICNSVLFLYECQDCERLICEYCLTHNVDRI</sequence>
<evidence type="ECO:0000256" key="5">
    <source>
        <dbReference type="ARBA" id="ARBA00022737"/>
    </source>
</evidence>
<dbReference type="PANTHER" id="PTHR11685">
    <property type="entry name" value="RBR FAMILY RING FINGER AND IBR DOMAIN-CONTAINING"/>
    <property type="match status" value="1"/>
</dbReference>
<feature type="domain" description="RING-type" evidence="12">
    <location>
        <begin position="16"/>
        <end position="215"/>
    </location>
</feature>
<dbReference type="InterPro" id="IPR001841">
    <property type="entry name" value="Znf_RING"/>
</dbReference>
<reference evidence="13 14" key="1">
    <citation type="submission" date="2018-02" db="EMBL/GenBank/DDBJ databases">
        <title>The genomes of Aspergillus section Nigri reveals drivers in fungal speciation.</title>
        <authorList>
            <consortium name="DOE Joint Genome Institute"/>
            <person name="Vesth T.C."/>
            <person name="Nybo J."/>
            <person name="Theobald S."/>
            <person name="Brandl J."/>
            <person name="Frisvad J.C."/>
            <person name="Nielsen K.F."/>
            <person name="Lyhne E.K."/>
            <person name="Kogle M.E."/>
            <person name="Kuo A."/>
            <person name="Riley R."/>
            <person name="Clum A."/>
            <person name="Nolan M."/>
            <person name="Lipzen A."/>
            <person name="Salamov A."/>
            <person name="Henrissat B."/>
            <person name="Wiebenga A."/>
            <person name="De vries R.P."/>
            <person name="Grigoriev I.V."/>
            <person name="Mortensen U.H."/>
            <person name="Andersen M.R."/>
            <person name="Baker S.E."/>
        </authorList>
    </citation>
    <scope>NUCLEOTIDE SEQUENCE [LARGE SCALE GENOMIC DNA]</scope>
    <source>
        <strain evidence="13 14">CBS 313.89</strain>
    </source>
</reference>
<protein>
    <recommendedName>
        <fullName evidence="2">RBR-type E3 ubiquitin transferase</fullName>
        <ecNumber evidence="2">2.3.2.31</ecNumber>
    </recommendedName>
</protein>
<evidence type="ECO:0000256" key="3">
    <source>
        <dbReference type="ARBA" id="ARBA00022679"/>
    </source>
</evidence>
<dbReference type="InterPro" id="IPR002867">
    <property type="entry name" value="IBR_dom"/>
</dbReference>
<keyword evidence="6 9" id="KW-0863">Zinc-finger</keyword>
<feature type="region of interest" description="Disordered" evidence="10">
    <location>
        <begin position="219"/>
        <end position="240"/>
    </location>
</feature>
<evidence type="ECO:0000256" key="1">
    <source>
        <dbReference type="ARBA" id="ARBA00001798"/>
    </source>
</evidence>
<evidence type="ECO:0000256" key="7">
    <source>
        <dbReference type="ARBA" id="ARBA00022786"/>
    </source>
</evidence>
<dbReference type="PROSITE" id="PS50089">
    <property type="entry name" value="ZF_RING_2"/>
    <property type="match status" value="1"/>
</dbReference>
<dbReference type="InterPro" id="IPR017907">
    <property type="entry name" value="Znf_RING_CS"/>
</dbReference>